<evidence type="ECO:0000256" key="17">
    <source>
        <dbReference type="ARBA" id="ARBA00049551"/>
    </source>
</evidence>
<evidence type="ECO:0000256" key="5">
    <source>
        <dbReference type="ARBA" id="ARBA00022448"/>
    </source>
</evidence>
<accession>A0A173QSY2</accession>
<gene>
    <name evidence="19" type="primary">nad2</name>
</gene>
<keyword evidence="7 18" id="KW-0812">Transmembrane</keyword>
<dbReference type="GO" id="GO:0006120">
    <property type="term" value="P:mitochondrial electron transport, NADH to ubiquinone"/>
    <property type="evidence" value="ECO:0007669"/>
    <property type="project" value="TreeGrafter"/>
</dbReference>
<keyword evidence="8" id="KW-0999">Mitochondrion inner membrane</keyword>
<keyword evidence="5" id="KW-0813">Transport</keyword>
<geneLocation type="mitochondrion" evidence="19"/>
<evidence type="ECO:0000256" key="13">
    <source>
        <dbReference type="ARBA" id="ARBA00023075"/>
    </source>
</evidence>
<keyword evidence="15 18" id="KW-0472">Membrane</keyword>
<keyword evidence="14 19" id="KW-0496">Mitochondrion</keyword>
<evidence type="ECO:0000256" key="12">
    <source>
        <dbReference type="ARBA" id="ARBA00023027"/>
    </source>
</evidence>
<dbReference type="EMBL" id="LN877970">
    <property type="protein sequence ID" value="CUH72607.1"/>
    <property type="molecule type" value="Genomic_DNA"/>
</dbReference>
<protein>
    <recommendedName>
        <fullName evidence="4">NADH-ubiquinone oxidoreductase chain 2</fullName>
        <ecNumber evidence="3">7.1.1.2</ecNumber>
    </recommendedName>
    <alternativeName>
        <fullName evidence="16">NADH dehydrogenase subunit 2</fullName>
    </alternativeName>
</protein>
<feature type="transmembrane region" description="Helical" evidence="18">
    <location>
        <begin position="305"/>
        <end position="328"/>
    </location>
</feature>
<dbReference type="PANTHER" id="PTHR46552:SF1">
    <property type="entry name" value="NADH-UBIQUINONE OXIDOREDUCTASE CHAIN 2"/>
    <property type="match status" value="1"/>
</dbReference>
<dbReference type="GO" id="GO:0005743">
    <property type="term" value="C:mitochondrial inner membrane"/>
    <property type="evidence" value="ECO:0007669"/>
    <property type="project" value="UniProtKB-SubCell"/>
</dbReference>
<evidence type="ECO:0000256" key="15">
    <source>
        <dbReference type="ARBA" id="ARBA00023136"/>
    </source>
</evidence>
<keyword evidence="6" id="KW-0679">Respiratory chain</keyword>
<evidence type="ECO:0000256" key="9">
    <source>
        <dbReference type="ARBA" id="ARBA00022967"/>
    </source>
</evidence>
<evidence type="ECO:0000256" key="3">
    <source>
        <dbReference type="ARBA" id="ARBA00012944"/>
    </source>
</evidence>
<keyword evidence="11 18" id="KW-1133">Transmembrane helix</keyword>
<evidence type="ECO:0000256" key="10">
    <source>
        <dbReference type="ARBA" id="ARBA00022982"/>
    </source>
</evidence>
<keyword evidence="10" id="KW-0249">Electron transport</keyword>
<evidence type="ECO:0000256" key="11">
    <source>
        <dbReference type="ARBA" id="ARBA00022989"/>
    </source>
</evidence>
<feature type="transmembrane region" description="Helical" evidence="18">
    <location>
        <begin position="7"/>
        <end position="29"/>
    </location>
</feature>
<evidence type="ECO:0000256" key="18">
    <source>
        <dbReference type="SAM" id="Phobius"/>
    </source>
</evidence>
<keyword evidence="12" id="KW-0520">NAD</keyword>
<evidence type="ECO:0000256" key="1">
    <source>
        <dbReference type="ARBA" id="ARBA00004448"/>
    </source>
</evidence>
<reference evidence="19" key="1">
    <citation type="journal article" date="2016" name="Mol. Phylogenet. Evol.">
        <title>Back to solitude: Solving the phylogenetic position of the Diazonidae using molecular and developmental characters.</title>
        <authorList>
            <person name="Shenkar N."/>
            <person name="Koplovitz G."/>
            <person name="Dray L."/>
            <person name="Gissi C."/>
            <person name="Huchon D."/>
        </authorList>
    </citation>
    <scope>NUCLEOTIDE SEQUENCE</scope>
</reference>
<dbReference type="EC" id="7.1.1.2" evidence="3"/>
<comment type="catalytic activity">
    <reaction evidence="17">
        <text>a ubiquinone + NADH + 5 H(+)(in) = a ubiquinol + NAD(+) + 4 H(+)(out)</text>
        <dbReference type="Rhea" id="RHEA:29091"/>
        <dbReference type="Rhea" id="RHEA-COMP:9565"/>
        <dbReference type="Rhea" id="RHEA-COMP:9566"/>
        <dbReference type="ChEBI" id="CHEBI:15378"/>
        <dbReference type="ChEBI" id="CHEBI:16389"/>
        <dbReference type="ChEBI" id="CHEBI:17976"/>
        <dbReference type="ChEBI" id="CHEBI:57540"/>
        <dbReference type="ChEBI" id="CHEBI:57945"/>
        <dbReference type="EC" id="7.1.1.2"/>
    </reaction>
</comment>
<evidence type="ECO:0000256" key="16">
    <source>
        <dbReference type="ARBA" id="ARBA00031028"/>
    </source>
</evidence>
<evidence type="ECO:0000256" key="4">
    <source>
        <dbReference type="ARBA" id="ARBA00021008"/>
    </source>
</evidence>
<evidence type="ECO:0000256" key="7">
    <source>
        <dbReference type="ARBA" id="ARBA00022692"/>
    </source>
</evidence>
<evidence type="ECO:0000256" key="14">
    <source>
        <dbReference type="ARBA" id="ARBA00023128"/>
    </source>
</evidence>
<sequence>MFIFFFIIFPLFSLGFFIIFSFTSLIMLWVGMELISFSIVLYLFTNFSFVDLLGFSSITKGKIIFKYFIIQMVGAVVILFFLIYSQFFFFTFFFYFSLFFFAVKLGIFPGHMWVTELYGTLTFSEMFVVGVVPKVAPLLFFSFYAPIDIFFFLGFFSIFFSVSSALKFSSIRHVISFSSIMNIGWLVFSLSISLKVFFLVFFFYILLSFSLYIFFMHSSFFSLFSPFFRGVDFFSVKMLMGGLLFGIMGAPLSVMFFFKIFIIAGNYNFFFFFFVLFFNSVGVVFYGRMLYFFMLNSQGNFFTGFLSVNSFFFVPVLLSFFSPVFYIFI</sequence>
<dbReference type="InterPro" id="IPR050175">
    <property type="entry name" value="Complex_I_Subunit_2"/>
</dbReference>
<dbReference type="AlphaFoldDB" id="A0A173QSY2"/>
<keyword evidence="13" id="KW-0830">Ubiquinone</keyword>
<evidence type="ECO:0000256" key="2">
    <source>
        <dbReference type="ARBA" id="ARBA00007012"/>
    </source>
</evidence>
<comment type="subcellular location">
    <subcellularLocation>
        <location evidence="1">Mitochondrion inner membrane</location>
        <topology evidence="1">Multi-pass membrane protein</topology>
    </subcellularLocation>
</comment>
<keyword evidence="9" id="KW-1278">Translocase</keyword>
<feature type="transmembrane region" description="Helical" evidence="18">
    <location>
        <begin position="35"/>
        <end position="55"/>
    </location>
</feature>
<dbReference type="GO" id="GO:0008137">
    <property type="term" value="F:NADH dehydrogenase (ubiquinone) activity"/>
    <property type="evidence" value="ECO:0007669"/>
    <property type="project" value="UniProtKB-EC"/>
</dbReference>
<evidence type="ECO:0000256" key="6">
    <source>
        <dbReference type="ARBA" id="ARBA00022660"/>
    </source>
</evidence>
<name>A0A173QSY2_9ASCI</name>
<feature type="transmembrane region" description="Helical" evidence="18">
    <location>
        <begin position="180"/>
        <end position="205"/>
    </location>
</feature>
<organism evidence="19">
    <name type="scientific">Rhopalaea idoneta</name>
    <dbReference type="NCBI Taxonomy" id="1712670"/>
    <lineage>
        <taxon>Eukaryota</taxon>
        <taxon>Metazoa</taxon>
        <taxon>Chordata</taxon>
        <taxon>Tunicata</taxon>
        <taxon>Ascidiacea</taxon>
        <taxon>Aplousobranchia</taxon>
        <taxon>Diazonidae</taxon>
        <taxon>Rhopalaea</taxon>
    </lineage>
</organism>
<feature type="transmembrane region" description="Helical" evidence="18">
    <location>
        <begin position="243"/>
        <end position="264"/>
    </location>
</feature>
<evidence type="ECO:0000313" key="19">
    <source>
        <dbReference type="EMBL" id="CUH72607.1"/>
    </source>
</evidence>
<proteinExistence type="inferred from homology"/>
<feature type="transmembrane region" description="Helical" evidence="18">
    <location>
        <begin position="270"/>
        <end position="293"/>
    </location>
</feature>
<dbReference type="PANTHER" id="PTHR46552">
    <property type="entry name" value="NADH-UBIQUINONE OXIDOREDUCTASE CHAIN 2"/>
    <property type="match status" value="1"/>
</dbReference>
<feature type="transmembrane region" description="Helical" evidence="18">
    <location>
        <begin position="67"/>
        <end position="87"/>
    </location>
</feature>
<evidence type="ECO:0000256" key="8">
    <source>
        <dbReference type="ARBA" id="ARBA00022792"/>
    </source>
</evidence>
<comment type="similarity">
    <text evidence="2">Belongs to the complex I subunit 2 family.</text>
</comment>
<feature type="transmembrane region" description="Helical" evidence="18">
    <location>
        <begin position="149"/>
        <end position="168"/>
    </location>
</feature>